<dbReference type="Gene3D" id="3.40.1170.60">
    <property type="match status" value="1"/>
</dbReference>
<feature type="domain" description="UmuC" evidence="2">
    <location>
        <begin position="3"/>
        <end position="155"/>
    </location>
</feature>
<proteinExistence type="predicted"/>
<name>A0A382U2D2_9ZZZZ</name>
<dbReference type="InterPro" id="IPR050356">
    <property type="entry name" value="SulA_CellDiv_inhibitor"/>
</dbReference>
<keyword evidence="1" id="KW-0227">DNA damage</keyword>
<dbReference type="InterPro" id="IPR001126">
    <property type="entry name" value="UmuC"/>
</dbReference>
<dbReference type="InterPro" id="IPR043128">
    <property type="entry name" value="Rev_trsase/Diguanyl_cyclase"/>
</dbReference>
<organism evidence="3">
    <name type="scientific">marine metagenome</name>
    <dbReference type="NCBI Taxonomy" id="408172"/>
    <lineage>
        <taxon>unclassified sequences</taxon>
        <taxon>metagenomes</taxon>
        <taxon>ecological metagenomes</taxon>
    </lineage>
</organism>
<dbReference type="Gene3D" id="3.30.70.270">
    <property type="match status" value="1"/>
</dbReference>
<gene>
    <name evidence="3" type="ORF">METZ01_LOCUS381294</name>
</gene>
<protein>
    <recommendedName>
        <fullName evidence="2">UmuC domain-containing protein</fullName>
    </recommendedName>
</protein>
<dbReference type="SUPFAM" id="SSF56672">
    <property type="entry name" value="DNA/RNA polymerases"/>
    <property type="match status" value="1"/>
</dbReference>
<dbReference type="Pfam" id="PF00817">
    <property type="entry name" value="IMS"/>
    <property type="match status" value="1"/>
</dbReference>
<dbReference type="PROSITE" id="PS50173">
    <property type="entry name" value="UMUC"/>
    <property type="match status" value="1"/>
</dbReference>
<feature type="non-terminal residue" evidence="3">
    <location>
        <position position="268"/>
    </location>
</feature>
<evidence type="ECO:0000259" key="2">
    <source>
        <dbReference type="PROSITE" id="PS50173"/>
    </source>
</evidence>
<dbReference type="GO" id="GO:0006281">
    <property type="term" value="P:DNA repair"/>
    <property type="evidence" value="ECO:0007669"/>
    <property type="project" value="InterPro"/>
</dbReference>
<dbReference type="EMBL" id="UINC01140976">
    <property type="protein sequence ID" value="SVD28440.1"/>
    <property type="molecule type" value="Genomic_DNA"/>
</dbReference>
<dbReference type="PANTHER" id="PTHR35369">
    <property type="entry name" value="BLR3025 PROTEIN-RELATED"/>
    <property type="match status" value="1"/>
</dbReference>
<evidence type="ECO:0000256" key="1">
    <source>
        <dbReference type="ARBA" id="ARBA00022763"/>
    </source>
</evidence>
<reference evidence="3" key="1">
    <citation type="submission" date="2018-05" db="EMBL/GenBank/DDBJ databases">
        <authorList>
            <person name="Lanie J.A."/>
            <person name="Ng W.-L."/>
            <person name="Kazmierczak K.M."/>
            <person name="Andrzejewski T.M."/>
            <person name="Davidsen T.M."/>
            <person name="Wayne K.J."/>
            <person name="Tettelin H."/>
            <person name="Glass J.I."/>
            <person name="Rusch D."/>
            <person name="Podicherti R."/>
            <person name="Tsui H.-C.T."/>
            <person name="Winkler M.E."/>
        </authorList>
    </citation>
    <scope>NUCLEOTIDE SEQUENCE</scope>
</reference>
<sequence>MRILCMRLPQLPIEVEIQRKPQLARKPLVLLQPCNQRVLIASKSLSDIGIIPGESRRSVEQRYPNAFFLTATEALYQKKHTQIKNILGRFCTDIESNSLGEFFISITMLSRIFKSEDDLSVKVIQQIVSETQLPVTVAIAGNKFTAYCASLQADPTCTIPTGKEADFLASLPLTHLINPPSELLRRLNIFGIRTLGEFAQLPHGSVVRQFGPELAHFHDMACGNDNRILKPFKYPPTIILSKTLPDPLSDIKPTQNILQKLTKQLSQR</sequence>
<evidence type="ECO:0000313" key="3">
    <source>
        <dbReference type="EMBL" id="SVD28440.1"/>
    </source>
</evidence>
<accession>A0A382U2D2</accession>
<dbReference type="AlphaFoldDB" id="A0A382U2D2"/>
<dbReference type="InterPro" id="IPR043502">
    <property type="entry name" value="DNA/RNA_pol_sf"/>
</dbReference>
<dbReference type="PANTHER" id="PTHR35369:SF2">
    <property type="entry name" value="BLR3025 PROTEIN"/>
    <property type="match status" value="1"/>
</dbReference>